<name>A0A1M7M5D7_9FLAO</name>
<dbReference type="OrthoDB" id="262374at2"/>
<organism evidence="1 2">
    <name type="scientific">Flavobacterium saccharophilum</name>
    <dbReference type="NCBI Taxonomy" id="29534"/>
    <lineage>
        <taxon>Bacteria</taxon>
        <taxon>Pseudomonadati</taxon>
        <taxon>Bacteroidota</taxon>
        <taxon>Flavobacteriia</taxon>
        <taxon>Flavobacteriales</taxon>
        <taxon>Flavobacteriaceae</taxon>
        <taxon>Flavobacterium</taxon>
    </lineage>
</organism>
<dbReference type="Proteomes" id="UP000184121">
    <property type="component" value="Unassembled WGS sequence"/>
</dbReference>
<sequence>MKNQINIWQEFAKEAGGTFKEGYSWRSDSTEIEYKNWKIIFDNFTVWSGKYSSKTTRVIAPVALSNNFKFEIYREGFIRKIEKIFGAQDVEIGYPEFDKAFTIKSNNEFKIKTLLRNKEIRNLIESQNEINLQISDQKGIWEEKLPENEYELAYFMDGEIRSLDTLKSLLHLFKLLLDQLHQINSNN</sequence>
<protein>
    <recommendedName>
        <fullName evidence="3">DUF3137 domain-containing protein</fullName>
    </recommendedName>
</protein>
<evidence type="ECO:0008006" key="3">
    <source>
        <dbReference type="Google" id="ProtNLM"/>
    </source>
</evidence>
<reference evidence="2" key="1">
    <citation type="submission" date="2016-11" db="EMBL/GenBank/DDBJ databases">
        <authorList>
            <person name="Varghese N."/>
            <person name="Submissions S."/>
        </authorList>
    </citation>
    <scope>NUCLEOTIDE SEQUENCE [LARGE SCALE GENOMIC DNA]</scope>
    <source>
        <strain evidence="2">DSM 1811</strain>
    </source>
</reference>
<keyword evidence="2" id="KW-1185">Reference proteome</keyword>
<dbReference type="EMBL" id="FRBY01000007">
    <property type="protein sequence ID" value="SHM85823.1"/>
    <property type="molecule type" value="Genomic_DNA"/>
</dbReference>
<evidence type="ECO:0000313" key="1">
    <source>
        <dbReference type="EMBL" id="SHM85823.1"/>
    </source>
</evidence>
<evidence type="ECO:0000313" key="2">
    <source>
        <dbReference type="Proteomes" id="UP000184121"/>
    </source>
</evidence>
<proteinExistence type="predicted"/>
<accession>A0A1M7M5D7</accession>
<gene>
    <name evidence="1" type="ORF">SAMN05444366_4356</name>
</gene>
<dbReference type="RefSeq" id="WP_072975772.1">
    <property type="nucleotide sequence ID" value="NZ_FRBY01000007.1"/>
</dbReference>
<dbReference type="STRING" id="29534.SAMN05444366_4356"/>
<dbReference type="AlphaFoldDB" id="A0A1M7M5D7"/>